<dbReference type="InterPro" id="IPR024775">
    <property type="entry name" value="DinB-like"/>
</dbReference>
<reference evidence="2" key="1">
    <citation type="submission" date="2022-05" db="EMBL/GenBank/DDBJ databases">
        <title>Novel bacterial taxa in a minimal lignocellulolytic consortium and its capacity to transform plastics disclosed by genome-resolved metagenomics.</title>
        <authorList>
            <person name="Rodriguez C.A.D."/>
            <person name="Diaz-Garcia L."/>
            <person name="Herrera K."/>
            <person name="Tarazona N.A."/>
            <person name="Sproer C."/>
            <person name="Overmann J."/>
            <person name="Jimenez D.J."/>
        </authorList>
    </citation>
    <scope>NUCLEOTIDE SEQUENCE</scope>
    <source>
        <strain evidence="2">MAG5</strain>
    </source>
</reference>
<evidence type="ECO:0000313" key="2">
    <source>
        <dbReference type="EMBL" id="URN94816.1"/>
    </source>
</evidence>
<organism evidence="2 3">
    <name type="scientific">Candidatus Pristimantibacillus lignocellulolyticus</name>
    <dbReference type="NCBI Taxonomy" id="2994561"/>
    <lineage>
        <taxon>Bacteria</taxon>
        <taxon>Bacillati</taxon>
        <taxon>Bacillota</taxon>
        <taxon>Bacilli</taxon>
        <taxon>Bacillales</taxon>
        <taxon>Paenibacillaceae</taxon>
        <taxon>Candidatus Pristimantibacillus</taxon>
    </lineage>
</organism>
<sequence length="158" mass="17985">MNQSHQDSIHNYLQTPVIIRESVENLSPQLLSWKPTATAWSIQEIVGHLIDSNITNSYRIRKIISEPVSPIATFAHESWVDQQQFNDFSLTELLDIYDAITKYNGILLSKLSEEQWLSVGMKGDEQISIVHIIDKFICNHVSKHIGQIARNIGAFEAI</sequence>
<protein>
    <submittedName>
        <fullName evidence="2">DinB family protein</fullName>
    </submittedName>
</protein>
<dbReference type="InterPro" id="IPR034660">
    <property type="entry name" value="DinB/YfiT-like"/>
</dbReference>
<dbReference type="Gene3D" id="1.20.120.450">
    <property type="entry name" value="dinb family like domain"/>
    <property type="match status" value="1"/>
</dbReference>
<dbReference type="AlphaFoldDB" id="A0A9J6ZG19"/>
<gene>
    <name evidence="2" type="ORF">NAG76_00715</name>
</gene>
<dbReference type="KEGG" id="plig:NAG76_00715"/>
<accession>A0A9J6ZG19</accession>
<evidence type="ECO:0000313" key="3">
    <source>
        <dbReference type="Proteomes" id="UP001056756"/>
    </source>
</evidence>
<name>A0A9J6ZG19_9BACL</name>
<dbReference type="Proteomes" id="UP001056756">
    <property type="component" value="Chromosome"/>
</dbReference>
<proteinExistence type="predicted"/>
<feature type="domain" description="DinB-like" evidence="1">
    <location>
        <begin position="19"/>
        <end position="148"/>
    </location>
</feature>
<dbReference type="SUPFAM" id="SSF109854">
    <property type="entry name" value="DinB/YfiT-like putative metalloenzymes"/>
    <property type="match status" value="1"/>
</dbReference>
<evidence type="ECO:0000259" key="1">
    <source>
        <dbReference type="Pfam" id="PF12867"/>
    </source>
</evidence>
<dbReference type="EMBL" id="CP097899">
    <property type="protein sequence ID" value="URN94816.1"/>
    <property type="molecule type" value="Genomic_DNA"/>
</dbReference>
<dbReference type="Pfam" id="PF12867">
    <property type="entry name" value="DinB_2"/>
    <property type="match status" value="1"/>
</dbReference>